<keyword evidence="2" id="KW-0472">Membrane</keyword>
<dbReference type="InterPro" id="IPR050882">
    <property type="entry name" value="Prepilin_peptidase/N-MTase"/>
</dbReference>
<feature type="transmembrane region" description="Helical" evidence="2">
    <location>
        <begin position="242"/>
        <end position="261"/>
    </location>
</feature>
<evidence type="ECO:0000256" key="2">
    <source>
        <dbReference type="SAM" id="Phobius"/>
    </source>
</evidence>
<keyword evidence="2" id="KW-1133">Transmembrane helix</keyword>
<feature type="transmembrane region" description="Helical" evidence="2">
    <location>
        <begin position="342"/>
        <end position="360"/>
    </location>
</feature>
<dbReference type="PANTHER" id="PTHR30487:SF0">
    <property type="entry name" value="PREPILIN LEADER PEPTIDASE_N-METHYLTRANSFERASE-RELATED"/>
    <property type="match status" value="1"/>
</dbReference>
<feature type="compositionally biased region" description="Acidic residues" evidence="1">
    <location>
        <begin position="404"/>
        <end position="460"/>
    </location>
</feature>
<reference evidence="4 5" key="1">
    <citation type="submission" date="2019-02" db="EMBL/GenBank/DDBJ databases">
        <title>Deep-cultivation of Planctomycetes and their phenomic and genomic characterization uncovers novel biology.</title>
        <authorList>
            <person name="Wiegand S."/>
            <person name="Jogler M."/>
            <person name="Boedeker C."/>
            <person name="Pinto D."/>
            <person name="Vollmers J."/>
            <person name="Rivas-Marin E."/>
            <person name="Kohn T."/>
            <person name="Peeters S.H."/>
            <person name="Heuer A."/>
            <person name="Rast P."/>
            <person name="Oberbeckmann S."/>
            <person name="Bunk B."/>
            <person name="Jeske O."/>
            <person name="Meyerdierks A."/>
            <person name="Storesund J.E."/>
            <person name="Kallscheuer N."/>
            <person name="Luecker S."/>
            <person name="Lage O.M."/>
            <person name="Pohl T."/>
            <person name="Merkel B.J."/>
            <person name="Hornburger P."/>
            <person name="Mueller R.-W."/>
            <person name="Bruemmer F."/>
            <person name="Labrenz M."/>
            <person name="Spormann A.M."/>
            <person name="Op den Camp H."/>
            <person name="Overmann J."/>
            <person name="Amann R."/>
            <person name="Jetten M.S.M."/>
            <person name="Mascher T."/>
            <person name="Medema M.H."/>
            <person name="Devos D.P."/>
            <person name="Kaster A.-K."/>
            <person name="Ovreas L."/>
            <person name="Rohde M."/>
            <person name="Galperin M.Y."/>
            <person name="Jogler C."/>
        </authorList>
    </citation>
    <scope>NUCLEOTIDE SEQUENCE [LARGE SCALE GENOMIC DNA]</scope>
    <source>
        <strain evidence="4 5">SV_7m_r</strain>
    </source>
</reference>
<feature type="transmembrane region" description="Helical" evidence="2">
    <location>
        <begin position="171"/>
        <end position="190"/>
    </location>
</feature>
<evidence type="ECO:0000313" key="5">
    <source>
        <dbReference type="Proteomes" id="UP000315003"/>
    </source>
</evidence>
<proteinExistence type="predicted"/>
<feature type="transmembrane region" description="Helical" evidence="2">
    <location>
        <begin position="12"/>
        <end position="34"/>
    </location>
</feature>
<dbReference type="GO" id="GO:0005886">
    <property type="term" value="C:plasma membrane"/>
    <property type="evidence" value="ECO:0007669"/>
    <property type="project" value="TreeGrafter"/>
</dbReference>
<dbReference type="InterPro" id="IPR010627">
    <property type="entry name" value="Prepilin_pept_A24_N"/>
</dbReference>
<feature type="domain" description="Prepilin peptidase A24 N-terminal" evidence="3">
    <location>
        <begin position="63"/>
        <end position="140"/>
    </location>
</feature>
<name>A0A517SZC1_9BACT</name>
<dbReference type="Proteomes" id="UP000315003">
    <property type="component" value="Chromosome"/>
</dbReference>
<keyword evidence="2" id="KW-0812">Transmembrane</keyword>
<feature type="transmembrane region" description="Helical" evidence="2">
    <location>
        <begin position="282"/>
        <end position="298"/>
    </location>
</feature>
<organism evidence="4 5">
    <name type="scientific">Stieleria bergensis</name>
    <dbReference type="NCBI Taxonomy" id="2528025"/>
    <lineage>
        <taxon>Bacteria</taxon>
        <taxon>Pseudomonadati</taxon>
        <taxon>Planctomycetota</taxon>
        <taxon>Planctomycetia</taxon>
        <taxon>Pirellulales</taxon>
        <taxon>Pirellulaceae</taxon>
        <taxon>Stieleria</taxon>
    </lineage>
</organism>
<dbReference type="RefSeq" id="WP_419187597.1">
    <property type="nucleotide sequence ID" value="NZ_CP036272.1"/>
</dbReference>
<evidence type="ECO:0000259" key="3">
    <source>
        <dbReference type="Pfam" id="PF06750"/>
    </source>
</evidence>
<protein>
    <submittedName>
        <fullName evidence="4">Leader peptidase PppA</fullName>
    </submittedName>
</protein>
<keyword evidence="5" id="KW-1185">Reference proteome</keyword>
<dbReference type="GO" id="GO:0006465">
    <property type="term" value="P:signal peptide processing"/>
    <property type="evidence" value="ECO:0007669"/>
    <property type="project" value="TreeGrafter"/>
</dbReference>
<dbReference type="PANTHER" id="PTHR30487">
    <property type="entry name" value="TYPE 4 PREPILIN-LIKE PROTEINS LEADER PEPTIDE-PROCESSING ENZYME"/>
    <property type="match status" value="1"/>
</dbReference>
<sequence length="514" mass="55729">MTRNLLRKKRPLLLTLWAMFTAAAVYIVGMAAYQSKNSPINDFQGLLAPRLIDVVLVTWLMYFCSSIGSFLNVVAWRMPRGESVGGRSHCPRCANALLNRDNVPVLGWISLRGRCRFCSLPISTRYPIVEFLVGLTMTLVGFTELNRLSLPNDIVHAHAGPAWSPLWTGPMIGMMCYHATALSMSWAMALIRLDGTKLPGKLMGIILAGLVLPMIAWPTAMVVPWQTLRPGAWTAEGQYTDAIMRVITAFVAAAFAGRVVGNGLCPNADLKLDPLGKGSGRLVDLIWMLFVPAILLGWQTLPAVVLMATALSLLTKPLLDRIDINQRPAGKTIQARGMMERFSFAIPIATALHLAFWHPLWSLPFWPSDHSGTTPIMIATLFMLAVPMVLRDTQPTPASMDLPPVDDDELKNEDAADQDAADQDAADQDAADQDAADQDAADQDAADQDAADQDAADQDAADQGNADNSNTAAHQSPPLNEATGCDLDSPSDPVVGDSSTDQLPQQHRQGESDQ</sequence>
<feature type="compositionally biased region" description="Low complexity" evidence="1">
    <location>
        <begin position="486"/>
        <end position="499"/>
    </location>
</feature>
<gene>
    <name evidence="4" type="primary">pppA</name>
    <name evidence="4" type="ORF">SV7mr_40350</name>
</gene>
<dbReference type="EMBL" id="CP036272">
    <property type="protein sequence ID" value="QDT61499.1"/>
    <property type="molecule type" value="Genomic_DNA"/>
</dbReference>
<evidence type="ECO:0000256" key="1">
    <source>
        <dbReference type="SAM" id="MobiDB-lite"/>
    </source>
</evidence>
<feature type="compositionally biased region" description="Polar residues" evidence="1">
    <location>
        <begin position="465"/>
        <end position="478"/>
    </location>
</feature>
<dbReference type="AlphaFoldDB" id="A0A517SZC1"/>
<dbReference type="Pfam" id="PF06750">
    <property type="entry name" value="A24_N_bact"/>
    <property type="match status" value="1"/>
</dbReference>
<dbReference type="GO" id="GO:0004190">
    <property type="term" value="F:aspartic-type endopeptidase activity"/>
    <property type="evidence" value="ECO:0007669"/>
    <property type="project" value="TreeGrafter"/>
</dbReference>
<feature type="transmembrane region" description="Helical" evidence="2">
    <location>
        <begin position="202"/>
        <end position="222"/>
    </location>
</feature>
<feature type="transmembrane region" description="Helical" evidence="2">
    <location>
        <begin position="372"/>
        <end position="390"/>
    </location>
</feature>
<feature type="region of interest" description="Disordered" evidence="1">
    <location>
        <begin position="395"/>
        <end position="514"/>
    </location>
</feature>
<evidence type="ECO:0000313" key="4">
    <source>
        <dbReference type="EMBL" id="QDT61499.1"/>
    </source>
</evidence>
<feature type="transmembrane region" description="Helical" evidence="2">
    <location>
        <begin position="54"/>
        <end position="75"/>
    </location>
</feature>
<accession>A0A517SZC1</accession>